<protein>
    <submittedName>
        <fullName evidence="1">Uncharacterized protein</fullName>
    </submittedName>
</protein>
<name>A0A137NRI6_CONC2</name>
<proteinExistence type="predicted"/>
<evidence type="ECO:0000313" key="1">
    <source>
        <dbReference type="EMBL" id="KXN65386.1"/>
    </source>
</evidence>
<sequence length="108" mass="12539">MLEGLDMRVVDKILSKSRIINIERKLQFPKSLKELTYICVSLGITTFPQSKPLLYPLRINRTNYHKDTLYLTPHLLPNLNVLIYRDSNPQVGGMSNFFDLNPNVDYVN</sequence>
<accession>A0A137NRI6</accession>
<gene>
    <name evidence="1" type="ORF">CONCODRAFT_13033</name>
</gene>
<dbReference type="EMBL" id="KQ964892">
    <property type="protein sequence ID" value="KXN65386.1"/>
    <property type="molecule type" value="Genomic_DNA"/>
</dbReference>
<dbReference type="Proteomes" id="UP000070444">
    <property type="component" value="Unassembled WGS sequence"/>
</dbReference>
<dbReference type="AlphaFoldDB" id="A0A137NRI6"/>
<organism evidence="1 2">
    <name type="scientific">Conidiobolus coronatus (strain ATCC 28846 / CBS 209.66 / NRRL 28638)</name>
    <name type="common">Delacroixia coronata</name>
    <dbReference type="NCBI Taxonomy" id="796925"/>
    <lineage>
        <taxon>Eukaryota</taxon>
        <taxon>Fungi</taxon>
        <taxon>Fungi incertae sedis</taxon>
        <taxon>Zoopagomycota</taxon>
        <taxon>Entomophthoromycotina</taxon>
        <taxon>Entomophthoromycetes</taxon>
        <taxon>Entomophthorales</taxon>
        <taxon>Ancylistaceae</taxon>
        <taxon>Conidiobolus</taxon>
    </lineage>
</organism>
<reference evidence="1 2" key="1">
    <citation type="journal article" date="2015" name="Genome Biol. Evol.">
        <title>Phylogenomic analyses indicate that early fungi evolved digesting cell walls of algal ancestors of land plants.</title>
        <authorList>
            <person name="Chang Y."/>
            <person name="Wang S."/>
            <person name="Sekimoto S."/>
            <person name="Aerts A.L."/>
            <person name="Choi C."/>
            <person name="Clum A."/>
            <person name="LaButti K.M."/>
            <person name="Lindquist E.A."/>
            <person name="Yee Ngan C."/>
            <person name="Ohm R.A."/>
            <person name="Salamov A.A."/>
            <person name="Grigoriev I.V."/>
            <person name="Spatafora J.W."/>
            <person name="Berbee M.L."/>
        </authorList>
    </citation>
    <scope>NUCLEOTIDE SEQUENCE [LARGE SCALE GENOMIC DNA]</scope>
    <source>
        <strain evidence="1 2">NRRL 28638</strain>
    </source>
</reference>
<keyword evidence="2" id="KW-1185">Reference proteome</keyword>
<evidence type="ECO:0000313" key="2">
    <source>
        <dbReference type="Proteomes" id="UP000070444"/>
    </source>
</evidence>